<accession>G7VYL2</accession>
<evidence type="ECO:0000256" key="4">
    <source>
        <dbReference type="RuleBase" id="RU003719"/>
    </source>
</evidence>
<dbReference type="AlphaFoldDB" id="G7VYL2"/>
<dbReference type="Pfam" id="PF02826">
    <property type="entry name" value="2-Hacid_dh_C"/>
    <property type="match status" value="1"/>
</dbReference>
<dbReference type="eggNOG" id="COG1052">
    <property type="taxonomic scope" value="Bacteria"/>
</dbReference>
<dbReference type="SUPFAM" id="SSF51735">
    <property type="entry name" value="NAD(P)-binding Rossmann-fold domains"/>
    <property type="match status" value="1"/>
</dbReference>
<sequence>MKKIVAYAARPDEMNAFKRLQSELDLEITYVNQILDVESVKQSEGFEAVTILGSNTADREVLKALHDHGVKYLALRSSGYNNVDMAAAKEYGIRFSNAVYAPNSVADYTTMLILMSIRKMKQIMIRNTAQDYTVAGNQGKVIKDLKIGIVGTGRIGATVARNLSGFGSEILGYDVYENHDLLDILSYASLEELFETCDVITLHAPLLDTNYHMIDDAAISKMKDGVVIVNCSRGELIDTNALIRHIESGKVGAAGLDVIEGELSIFHQDHRQNILSNHQFSILQQFPNVIVTPHTAFYTDQAVNSMVEVALRSLISFMDEDKSDWEIK</sequence>
<dbReference type="InterPro" id="IPR036291">
    <property type="entry name" value="NAD(P)-bd_dom_sf"/>
</dbReference>
<evidence type="ECO:0000256" key="1">
    <source>
        <dbReference type="ARBA" id="ARBA00005854"/>
    </source>
</evidence>
<name>G7VYL2_PAETH</name>
<dbReference type="GO" id="GO:0008720">
    <property type="term" value="F:D-lactate dehydrogenase (NAD+) activity"/>
    <property type="evidence" value="ECO:0007669"/>
    <property type="project" value="TreeGrafter"/>
</dbReference>
<dbReference type="OrthoDB" id="9805416at2"/>
<evidence type="ECO:0000313" key="7">
    <source>
        <dbReference type="EMBL" id="AET59002.1"/>
    </source>
</evidence>
<dbReference type="InterPro" id="IPR029753">
    <property type="entry name" value="D-isomer_DH_CS"/>
</dbReference>
<feature type="domain" description="D-isomer specific 2-hydroxyacid dehydrogenase NAD-binding" evidence="6">
    <location>
        <begin position="111"/>
        <end position="296"/>
    </location>
</feature>
<evidence type="ECO:0000256" key="3">
    <source>
        <dbReference type="ARBA" id="ARBA00023027"/>
    </source>
</evidence>
<keyword evidence="3" id="KW-0520">NAD</keyword>
<dbReference type="InterPro" id="IPR006139">
    <property type="entry name" value="D-isomer_2_OHA_DH_cat_dom"/>
</dbReference>
<protein>
    <submittedName>
        <fullName evidence="7">D-lactate dehydrogenase</fullName>
    </submittedName>
</protein>
<dbReference type="PROSITE" id="PS00671">
    <property type="entry name" value="D_2_HYDROXYACID_DH_3"/>
    <property type="match status" value="1"/>
</dbReference>
<reference key="2">
    <citation type="submission" date="2011-11" db="EMBL/GenBank/DDBJ databases">
        <authorList>
            <person name="Shin S.H."/>
            <person name="Kim S."/>
            <person name="Kim J.Y."/>
        </authorList>
    </citation>
    <scope>NUCLEOTIDE SEQUENCE</scope>
    <source>
        <strain>HPL-003</strain>
    </source>
</reference>
<dbReference type="Proteomes" id="UP000005876">
    <property type="component" value="Chromosome"/>
</dbReference>
<dbReference type="PROSITE" id="PS00065">
    <property type="entry name" value="D_2_HYDROXYACID_DH_1"/>
    <property type="match status" value="1"/>
</dbReference>
<dbReference type="PROSITE" id="PS00670">
    <property type="entry name" value="D_2_HYDROXYACID_DH_2"/>
    <property type="match status" value="1"/>
</dbReference>
<evidence type="ECO:0000259" key="6">
    <source>
        <dbReference type="Pfam" id="PF02826"/>
    </source>
</evidence>
<dbReference type="GO" id="GO:0051287">
    <property type="term" value="F:NAD binding"/>
    <property type="evidence" value="ECO:0007669"/>
    <property type="project" value="InterPro"/>
</dbReference>
<dbReference type="Gene3D" id="3.40.50.720">
    <property type="entry name" value="NAD(P)-binding Rossmann-like Domain"/>
    <property type="match status" value="2"/>
</dbReference>
<dbReference type="InterPro" id="IPR029752">
    <property type="entry name" value="D-isomer_DH_CS1"/>
</dbReference>
<proteinExistence type="inferred from homology"/>
<evidence type="ECO:0000313" key="8">
    <source>
        <dbReference type="Proteomes" id="UP000005876"/>
    </source>
</evidence>
<dbReference type="SUPFAM" id="SSF52283">
    <property type="entry name" value="Formate/glycerate dehydrogenase catalytic domain-like"/>
    <property type="match status" value="1"/>
</dbReference>
<dbReference type="EMBL" id="CP003107">
    <property type="protein sequence ID" value="AET59002.1"/>
    <property type="molecule type" value="Genomic_DNA"/>
</dbReference>
<dbReference type="CDD" id="cd12185">
    <property type="entry name" value="HGDH_LDH_like"/>
    <property type="match status" value="1"/>
</dbReference>
<dbReference type="RefSeq" id="WP_014279733.1">
    <property type="nucleotide sequence ID" value="NC_016641.1"/>
</dbReference>
<gene>
    <name evidence="7" type="ordered locus">HPL003_11225</name>
</gene>
<dbReference type="HOGENOM" id="CLU_019796_1_1_9"/>
<dbReference type="InterPro" id="IPR058205">
    <property type="entry name" value="D-LDH-like"/>
</dbReference>
<dbReference type="PANTHER" id="PTHR43026:SF1">
    <property type="entry name" value="2-HYDROXYACID DEHYDROGENASE HOMOLOG 1-RELATED"/>
    <property type="match status" value="1"/>
</dbReference>
<keyword evidence="2 4" id="KW-0560">Oxidoreductase</keyword>
<organism evidence="7 8">
    <name type="scientific">Paenibacillus terrae (strain HPL-003)</name>
    <dbReference type="NCBI Taxonomy" id="985665"/>
    <lineage>
        <taxon>Bacteria</taxon>
        <taxon>Bacillati</taxon>
        <taxon>Bacillota</taxon>
        <taxon>Bacilli</taxon>
        <taxon>Bacillales</taxon>
        <taxon>Paenibacillaceae</taxon>
        <taxon>Paenibacillus</taxon>
    </lineage>
</organism>
<reference evidence="8" key="1">
    <citation type="submission" date="2011-11" db="EMBL/GenBank/DDBJ databases">
        <title>Complete sequence of Paenibacillus terrae HPL-003.</title>
        <authorList>
            <person name="Shin S.H."/>
            <person name="Kim S."/>
            <person name="Kim J.Y."/>
        </authorList>
    </citation>
    <scope>NUCLEOTIDE SEQUENCE [LARGE SCALE GENOMIC DNA]</scope>
    <source>
        <strain evidence="8">HPL-003</strain>
    </source>
</reference>
<dbReference type="KEGG" id="pta:HPL003_11225"/>
<evidence type="ECO:0000256" key="2">
    <source>
        <dbReference type="ARBA" id="ARBA00023002"/>
    </source>
</evidence>
<dbReference type="InterPro" id="IPR006140">
    <property type="entry name" value="D-isomer_DH_NAD-bd"/>
</dbReference>
<evidence type="ECO:0000259" key="5">
    <source>
        <dbReference type="Pfam" id="PF00389"/>
    </source>
</evidence>
<dbReference type="Pfam" id="PF00389">
    <property type="entry name" value="2-Hacid_dh"/>
    <property type="match status" value="1"/>
</dbReference>
<comment type="similarity">
    <text evidence="1 4">Belongs to the D-isomer specific 2-hydroxyacid dehydrogenase family.</text>
</comment>
<dbReference type="PANTHER" id="PTHR43026">
    <property type="entry name" value="2-HYDROXYACID DEHYDROGENASE HOMOLOG 1-RELATED"/>
    <property type="match status" value="1"/>
</dbReference>
<feature type="domain" description="D-isomer specific 2-hydroxyacid dehydrogenase catalytic" evidence="5">
    <location>
        <begin position="10"/>
        <end position="326"/>
    </location>
</feature>
<reference evidence="7 8" key="3">
    <citation type="journal article" date="2012" name="J. Bacteriol.">
        <title>Genome Sequence of Paenibacillus terrae HPL-003, a Xylanase-Producing Bacterium Isolated from Soil Found in Forest Residue.</title>
        <authorList>
            <person name="Shin S.H."/>
            <person name="Kim S."/>
            <person name="Kim J.Y."/>
            <person name="Song H.Y."/>
            <person name="Cho S.J."/>
            <person name="Kim D.R."/>
            <person name="Lee K.I."/>
            <person name="Lim H.K."/>
            <person name="Park N.J."/>
            <person name="Hwang I.T."/>
            <person name="Yang K.S."/>
        </authorList>
    </citation>
    <scope>NUCLEOTIDE SEQUENCE [LARGE SCALE GENOMIC DNA]</scope>
    <source>
        <strain evidence="7 8">HPL-003</strain>
    </source>
</reference>